<keyword evidence="6" id="KW-0560">Oxidoreductase</keyword>
<dbReference type="GO" id="GO:0008270">
    <property type="term" value="F:zinc ion binding"/>
    <property type="evidence" value="ECO:0007669"/>
    <property type="project" value="InterPro"/>
</dbReference>
<dbReference type="PANTHER" id="PTHR42683">
    <property type="entry name" value="ALDEHYDE REDUCTASE"/>
    <property type="match status" value="1"/>
</dbReference>
<organism evidence="10 11">
    <name type="scientific">Aquirhabdus parva</name>
    <dbReference type="NCBI Taxonomy" id="2283318"/>
    <lineage>
        <taxon>Bacteria</taxon>
        <taxon>Pseudomonadati</taxon>
        <taxon>Pseudomonadota</taxon>
        <taxon>Gammaproteobacteria</taxon>
        <taxon>Moraxellales</taxon>
        <taxon>Moraxellaceae</taxon>
        <taxon>Aquirhabdus</taxon>
    </lineage>
</organism>
<evidence type="ECO:0000256" key="6">
    <source>
        <dbReference type="ARBA" id="ARBA00023002"/>
    </source>
</evidence>
<dbReference type="InterPro" id="IPR011032">
    <property type="entry name" value="GroES-like_sf"/>
</dbReference>
<dbReference type="PROSITE" id="PS00059">
    <property type="entry name" value="ADH_ZINC"/>
    <property type="match status" value="1"/>
</dbReference>
<evidence type="ECO:0000256" key="1">
    <source>
        <dbReference type="ARBA" id="ARBA00001947"/>
    </source>
</evidence>
<dbReference type="KEGG" id="mbah:HYN46_11725"/>
<protein>
    <recommendedName>
        <fullName evidence="7">alcohol dehydrogenase (NADP(+))</fullName>
        <ecNumber evidence="7">1.1.1.2</ecNumber>
    </recommendedName>
</protein>
<evidence type="ECO:0000313" key="11">
    <source>
        <dbReference type="Proteomes" id="UP000253940"/>
    </source>
</evidence>
<dbReference type="FunFam" id="3.40.50.720:FF:000022">
    <property type="entry name" value="Cinnamyl alcohol dehydrogenase"/>
    <property type="match status" value="1"/>
</dbReference>
<comment type="cofactor">
    <cofactor evidence="1 8">
        <name>Zn(2+)</name>
        <dbReference type="ChEBI" id="CHEBI:29105"/>
    </cofactor>
</comment>
<dbReference type="SMART" id="SM00829">
    <property type="entry name" value="PKS_ER"/>
    <property type="match status" value="1"/>
</dbReference>
<dbReference type="OrthoDB" id="9771084at2"/>
<keyword evidence="11" id="KW-1185">Reference proteome</keyword>
<dbReference type="Pfam" id="PF00107">
    <property type="entry name" value="ADH_zinc_N"/>
    <property type="match status" value="1"/>
</dbReference>
<dbReference type="Pfam" id="PF08240">
    <property type="entry name" value="ADH_N"/>
    <property type="match status" value="1"/>
</dbReference>
<dbReference type="Gene3D" id="3.40.50.720">
    <property type="entry name" value="NAD(P)-binding Rossmann-like Domain"/>
    <property type="match status" value="1"/>
</dbReference>
<dbReference type="EC" id="1.1.1.2" evidence="7"/>
<dbReference type="InterPro" id="IPR013154">
    <property type="entry name" value="ADH-like_N"/>
</dbReference>
<proteinExistence type="inferred from homology"/>
<keyword evidence="4 8" id="KW-0862">Zinc</keyword>
<dbReference type="InterPro" id="IPR002328">
    <property type="entry name" value="ADH_Zn_CS"/>
</dbReference>
<reference evidence="10 11" key="1">
    <citation type="submission" date="2018-07" db="EMBL/GenBank/DDBJ databases">
        <title>Genome sequencing of Moraxellaceae gen. HYN0046.</title>
        <authorList>
            <person name="Kim M."/>
            <person name="Yi H."/>
        </authorList>
    </citation>
    <scope>NUCLEOTIDE SEQUENCE [LARGE SCALE GENOMIC DNA]</scope>
    <source>
        <strain evidence="10 11">HYN0046</strain>
    </source>
</reference>
<dbReference type="PROSITE" id="PS00065">
    <property type="entry name" value="D_2_HYDROXYACID_DH_1"/>
    <property type="match status" value="1"/>
</dbReference>
<keyword evidence="5" id="KW-0521">NADP</keyword>
<evidence type="ECO:0000256" key="4">
    <source>
        <dbReference type="ARBA" id="ARBA00022833"/>
    </source>
</evidence>
<dbReference type="SUPFAM" id="SSF50129">
    <property type="entry name" value="GroES-like"/>
    <property type="match status" value="1"/>
</dbReference>
<feature type="domain" description="Enoyl reductase (ER)" evidence="9">
    <location>
        <begin position="16"/>
        <end position="338"/>
    </location>
</feature>
<dbReference type="EMBL" id="CP031222">
    <property type="protein sequence ID" value="AXI03449.1"/>
    <property type="molecule type" value="Genomic_DNA"/>
</dbReference>
<evidence type="ECO:0000256" key="5">
    <source>
        <dbReference type="ARBA" id="ARBA00022857"/>
    </source>
</evidence>
<evidence type="ECO:0000256" key="3">
    <source>
        <dbReference type="ARBA" id="ARBA00022723"/>
    </source>
</evidence>
<dbReference type="SUPFAM" id="SSF51735">
    <property type="entry name" value="NAD(P)-binding Rossmann-fold domains"/>
    <property type="match status" value="1"/>
</dbReference>
<dbReference type="GO" id="GO:0008106">
    <property type="term" value="F:alcohol dehydrogenase (NADP+) activity"/>
    <property type="evidence" value="ECO:0007669"/>
    <property type="project" value="UniProtKB-EC"/>
</dbReference>
<name>A0A345P840_9GAMM</name>
<dbReference type="InterPro" id="IPR036291">
    <property type="entry name" value="NAD(P)-bd_dom_sf"/>
</dbReference>
<dbReference type="Gene3D" id="3.90.180.10">
    <property type="entry name" value="Medium-chain alcohol dehydrogenases, catalytic domain"/>
    <property type="match status" value="1"/>
</dbReference>
<dbReference type="FunFam" id="3.90.180.10:FF:000018">
    <property type="entry name" value="NAD(P)-dependent alcohol dehydrogenase"/>
    <property type="match status" value="1"/>
</dbReference>
<dbReference type="InterPro" id="IPR020843">
    <property type="entry name" value="ER"/>
</dbReference>
<accession>A0A345P840</accession>
<sequence>MSGTVMTTIRAYAALAANQPLQAFQYEAGALKAHEVEVKVEYCGICHSDISVIDNEWGNSIYPVVGGHEIIGKITALGAEARGLEIGQTVGIGWTADSCQYCDPCIHGKQNLCATSTATIIGHHGGFAEKVRASWQWAIPLPDNVDPAKMGPMLCGGITVFAPLLQHNTLPIHKVGVVGIGGLGHMAIKLFKAWGCEVTAFSSNPEKVDEVKAMGAHQVVSSRSKAELAKIKGTLDLIVSTVNVPLEWNSYLSALAPEGTLHVVGAVLEPIPVPAFSLIGGAKSVSGSPTGSPWALRTMLDFAARHGIAPQVEEFPMSQINEAIEHVKSGKARYRVVLKADF</sequence>
<dbReference type="CDD" id="cd05283">
    <property type="entry name" value="CAD1"/>
    <property type="match status" value="1"/>
</dbReference>
<dbReference type="InterPro" id="IPR029752">
    <property type="entry name" value="D-isomer_DH_CS1"/>
</dbReference>
<dbReference type="InterPro" id="IPR047109">
    <property type="entry name" value="CAD-like"/>
</dbReference>
<gene>
    <name evidence="10" type="ORF">HYN46_11725</name>
</gene>
<evidence type="ECO:0000256" key="2">
    <source>
        <dbReference type="ARBA" id="ARBA00008072"/>
    </source>
</evidence>
<evidence type="ECO:0000256" key="7">
    <source>
        <dbReference type="ARBA" id="ARBA00024074"/>
    </source>
</evidence>
<dbReference type="InterPro" id="IPR013149">
    <property type="entry name" value="ADH-like_C"/>
</dbReference>
<dbReference type="Proteomes" id="UP000253940">
    <property type="component" value="Chromosome"/>
</dbReference>
<evidence type="ECO:0000259" key="9">
    <source>
        <dbReference type="SMART" id="SM00829"/>
    </source>
</evidence>
<evidence type="ECO:0000256" key="8">
    <source>
        <dbReference type="RuleBase" id="RU361277"/>
    </source>
</evidence>
<dbReference type="AlphaFoldDB" id="A0A345P840"/>
<keyword evidence="3 8" id="KW-0479">Metal-binding</keyword>
<comment type="similarity">
    <text evidence="2 8">Belongs to the zinc-containing alcohol dehydrogenase family.</text>
</comment>
<evidence type="ECO:0000313" key="10">
    <source>
        <dbReference type="EMBL" id="AXI03449.1"/>
    </source>
</evidence>